<dbReference type="EMBL" id="QFFZ01000011">
    <property type="protein sequence ID" value="TEB11829.1"/>
    <property type="molecule type" value="Genomic_DNA"/>
</dbReference>
<feature type="domain" description="Transposase IS66 central" evidence="1">
    <location>
        <begin position="2"/>
        <end position="251"/>
    </location>
</feature>
<sequence length="258" mass="29988">MQYGPEIKAFAIYPNQYQLIPYNRTGELFSDLFGQPFSEGALFTANQACYEALAETEQDIKQQILNSSVIHCDETGSRVEGKNHWLHTASTLNLTYYGIHPKRGSEAMDVMGILPVYTGIAKHDGLKVYFKYTNCDHSLCNDHHLRELTWVIENEEQTWAQQIHGLLLDIKAAVDEAKETSKTRLELEQLMDFERRYSSIITLGYHENPFFEVWPKPKGQRGKPKKTKARNLLERLDKHRTETLNFMFDFRIYSLTIF</sequence>
<comment type="caution">
    <text evidence="2">The sequence shown here is derived from an EMBL/GenBank/DDBJ whole genome shotgun (WGS) entry which is preliminary data.</text>
</comment>
<protein>
    <recommendedName>
        <fullName evidence="1">Transposase IS66 central domain-containing protein</fullName>
    </recommendedName>
</protein>
<dbReference type="Pfam" id="PF03050">
    <property type="entry name" value="DDE_Tnp_IS66"/>
    <property type="match status" value="1"/>
</dbReference>
<dbReference type="InterPro" id="IPR004291">
    <property type="entry name" value="Transposase_IS66_central"/>
</dbReference>
<proteinExistence type="predicted"/>
<dbReference type="PANTHER" id="PTHR33678">
    <property type="entry name" value="BLL1576 PROTEIN"/>
    <property type="match status" value="1"/>
</dbReference>
<dbReference type="AlphaFoldDB" id="A0A4Y7RSX2"/>
<evidence type="ECO:0000259" key="1">
    <source>
        <dbReference type="Pfam" id="PF03050"/>
    </source>
</evidence>
<reference evidence="2 3" key="1">
    <citation type="journal article" date="2018" name="Environ. Microbiol.">
        <title>Novel energy conservation strategies and behaviour of Pelotomaculum schinkii driving syntrophic propionate catabolism.</title>
        <authorList>
            <person name="Hidalgo-Ahumada C.A.P."/>
            <person name="Nobu M.K."/>
            <person name="Narihiro T."/>
            <person name="Tamaki H."/>
            <person name="Liu W.T."/>
            <person name="Kamagata Y."/>
            <person name="Stams A.J.M."/>
            <person name="Imachi H."/>
            <person name="Sousa D.Z."/>
        </authorList>
    </citation>
    <scope>NUCLEOTIDE SEQUENCE [LARGE SCALE GENOMIC DNA]</scope>
    <source>
        <strain evidence="2 3">MGP</strain>
    </source>
</reference>
<evidence type="ECO:0000313" key="2">
    <source>
        <dbReference type="EMBL" id="TEB11829.1"/>
    </source>
</evidence>
<organism evidence="2 3">
    <name type="scientific">Pelotomaculum propionicicum</name>
    <dbReference type="NCBI Taxonomy" id="258475"/>
    <lineage>
        <taxon>Bacteria</taxon>
        <taxon>Bacillati</taxon>
        <taxon>Bacillota</taxon>
        <taxon>Clostridia</taxon>
        <taxon>Eubacteriales</taxon>
        <taxon>Desulfotomaculaceae</taxon>
        <taxon>Pelotomaculum</taxon>
    </lineage>
</organism>
<accession>A0A4Y7RSX2</accession>
<dbReference type="Proteomes" id="UP000297597">
    <property type="component" value="Unassembled WGS sequence"/>
</dbReference>
<evidence type="ECO:0000313" key="3">
    <source>
        <dbReference type="Proteomes" id="UP000297597"/>
    </source>
</evidence>
<name>A0A4Y7RSX2_9FIRM</name>
<dbReference type="InterPro" id="IPR052344">
    <property type="entry name" value="Transposase-related"/>
</dbReference>
<dbReference type="PANTHER" id="PTHR33678:SF1">
    <property type="entry name" value="BLL1576 PROTEIN"/>
    <property type="match status" value="1"/>
</dbReference>
<gene>
    <name evidence="2" type="ORF">Pmgp_01407</name>
</gene>
<keyword evidence="3" id="KW-1185">Reference proteome</keyword>